<evidence type="ECO:0000256" key="6">
    <source>
        <dbReference type="SAM" id="Phobius"/>
    </source>
</evidence>
<dbReference type="GO" id="GO:0140359">
    <property type="term" value="F:ABC-type transporter activity"/>
    <property type="evidence" value="ECO:0007669"/>
    <property type="project" value="InterPro"/>
</dbReference>
<feature type="domain" description="ABC-2 type transporter transmembrane" evidence="7">
    <location>
        <begin position="127"/>
        <end position="229"/>
    </location>
</feature>
<dbReference type="PANTHER" id="PTHR48041:SF139">
    <property type="entry name" value="PROTEIN SCARLET"/>
    <property type="match status" value="1"/>
</dbReference>
<evidence type="ECO:0000313" key="9">
    <source>
        <dbReference type="Proteomes" id="UP001190700"/>
    </source>
</evidence>
<evidence type="ECO:0000256" key="2">
    <source>
        <dbReference type="ARBA" id="ARBA00022448"/>
    </source>
</evidence>
<reference evidence="8 9" key="1">
    <citation type="journal article" date="2015" name="Genome Biol. Evol.">
        <title>Comparative Genomics of a Bacterivorous Green Alga Reveals Evolutionary Causalities and Consequences of Phago-Mixotrophic Mode of Nutrition.</title>
        <authorList>
            <person name="Burns J.A."/>
            <person name="Paasch A."/>
            <person name="Narechania A."/>
            <person name="Kim E."/>
        </authorList>
    </citation>
    <scope>NUCLEOTIDE SEQUENCE [LARGE SCALE GENOMIC DNA]</scope>
    <source>
        <strain evidence="8 9">PLY_AMNH</strain>
    </source>
</reference>
<evidence type="ECO:0000313" key="8">
    <source>
        <dbReference type="EMBL" id="KAK3256282.1"/>
    </source>
</evidence>
<dbReference type="EMBL" id="LGRX02021802">
    <property type="protein sequence ID" value="KAK3256282.1"/>
    <property type="molecule type" value="Genomic_DNA"/>
</dbReference>
<comment type="caution">
    <text evidence="8">The sequence shown here is derived from an EMBL/GenBank/DDBJ whole genome shotgun (WGS) entry which is preliminary data.</text>
</comment>
<accession>A0AAE0FAT0</accession>
<dbReference type="InterPro" id="IPR013525">
    <property type="entry name" value="ABC2_TM"/>
</dbReference>
<keyword evidence="3 6" id="KW-0812">Transmembrane</keyword>
<dbReference type="PANTHER" id="PTHR48041">
    <property type="entry name" value="ABC TRANSPORTER G FAMILY MEMBER 28"/>
    <property type="match status" value="1"/>
</dbReference>
<name>A0AAE0FAT0_9CHLO</name>
<evidence type="ECO:0000256" key="3">
    <source>
        <dbReference type="ARBA" id="ARBA00022692"/>
    </source>
</evidence>
<sequence>EMDVMAGEKFFRVFCGTGVDGVLSIDELAQGFGQLFVNDFKNTPLTLEEFKIMIVKPVHALMLAGKWGDVTYDQYKTFMDLRIALREHIKESAGTMTQNQQRKDLQAELEGHEIGNIKSPPMLSFWEQFFVLLHRLYMIWMKDPKGVRAQLGQGIAIPLVLVLVYWDQDRTQSNYDNMVSCAFLTLMFSGLMAMNVTVLAFPLERVVVTREYSNGCYDMLPFFMSKALFLCLSKDDAVAAEAGWLDDAVAAEAGWLDDAVAAEAGWLDDAVAAEAGWLDGAVAAVAGWLDDAVAAEAGWLDDGWCQWTACCTASVKN</sequence>
<evidence type="ECO:0000259" key="7">
    <source>
        <dbReference type="Pfam" id="PF01061"/>
    </source>
</evidence>
<keyword evidence="9" id="KW-1185">Reference proteome</keyword>
<proteinExistence type="predicted"/>
<feature type="transmembrane region" description="Helical" evidence="6">
    <location>
        <begin position="147"/>
        <end position="166"/>
    </location>
</feature>
<evidence type="ECO:0000256" key="1">
    <source>
        <dbReference type="ARBA" id="ARBA00004141"/>
    </source>
</evidence>
<dbReference type="AlphaFoldDB" id="A0AAE0FAT0"/>
<organism evidence="8 9">
    <name type="scientific">Cymbomonas tetramitiformis</name>
    <dbReference type="NCBI Taxonomy" id="36881"/>
    <lineage>
        <taxon>Eukaryota</taxon>
        <taxon>Viridiplantae</taxon>
        <taxon>Chlorophyta</taxon>
        <taxon>Pyramimonadophyceae</taxon>
        <taxon>Pyramimonadales</taxon>
        <taxon>Pyramimonadaceae</taxon>
        <taxon>Cymbomonas</taxon>
    </lineage>
</organism>
<dbReference type="InterPro" id="IPR050352">
    <property type="entry name" value="ABCG_transporters"/>
</dbReference>
<comment type="subcellular location">
    <subcellularLocation>
        <location evidence="1">Membrane</location>
        <topology evidence="1">Multi-pass membrane protein</topology>
    </subcellularLocation>
</comment>
<gene>
    <name evidence="8" type="ORF">CYMTET_34575</name>
</gene>
<evidence type="ECO:0000256" key="4">
    <source>
        <dbReference type="ARBA" id="ARBA00022989"/>
    </source>
</evidence>
<evidence type="ECO:0000256" key="5">
    <source>
        <dbReference type="ARBA" id="ARBA00023136"/>
    </source>
</evidence>
<dbReference type="Pfam" id="PF01061">
    <property type="entry name" value="ABC2_membrane"/>
    <property type="match status" value="1"/>
</dbReference>
<protein>
    <recommendedName>
        <fullName evidence="7">ABC-2 type transporter transmembrane domain-containing protein</fullName>
    </recommendedName>
</protein>
<keyword evidence="5 6" id="KW-0472">Membrane</keyword>
<keyword evidence="2" id="KW-0813">Transport</keyword>
<keyword evidence="4 6" id="KW-1133">Transmembrane helix</keyword>
<dbReference type="GO" id="GO:0016020">
    <property type="term" value="C:membrane"/>
    <property type="evidence" value="ECO:0007669"/>
    <property type="project" value="UniProtKB-SubCell"/>
</dbReference>
<feature type="non-terminal residue" evidence="8">
    <location>
        <position position="1"/>
    </location>
</feature>
<dbReference type="Proteomes" id="UP001190700">
    <property type="component" value="Unassembled WGS sequence"/>
</dbReference>
<feature type="transmembrane region" description="Helical" evidence="6">
    <location>
        <begin position="178"/>
        <end position="203"/>
    </location>
</feature>